<dbReference type="Pfam" id="PF21597">
    <property type="entry name" value="TetR_C_43"/>
    <property type="match status" value="1"/>
</dbReference>
<dbReference type="SUPFAM" id="SSF48498">
    <property type="entry name" value="Tetracyclin repressor-like, C-terminal domain"/>
    <property type="match status" value="1"/>
</dbReference>
<evidence type="ECO:0000256" key="5">
    <source>
        <dbReference type="SAM" id="MobiDB-lite"/>
    </source>
</evidence>
<dbReference type="PANTHER" id="PTHR30055">
    <property type="entry name" value="HTH-TYPE TRANSCRIPTIONAL REGULATOR RUTR"/>
    <property type="match status" value="1"/>
</dbReference>
<feature type="region of interest" description="Disordered" evidence="5">
    <location>
        <begin position="1"/>
        <end position="20"/>
    </location>
</feature>
<dbReference type="PROSITE" id="PS50977">
    <property type="entry name" value="HTH_TETR_2"/>
    <property type="match status" value="1"/>
</dbReference>
<proteinExistence type="predicted"/>
<reference evidence="7 8" key="1">
    <citation type="journal article" date="2019" name="Int. J. Syst. Evol. Microbiol.">
        <title>The Global Catalogue of Microorganisms (GCM) 10K type strain sequencing project: providing services to taxonomists for standard genome sequencing and annotation.</title>
        <authorList>
            <consortium name="The Broad Institute Genomics Platform"/>
            <consortium name="The Broad Institute Genome Sequencing Center for Infectious Disease"/>
            <person name="Wu L."/>
            <person name="Ma J."/>
        </authorList>
    </citation>
    <scope>NUCLEOTIDE SEQUENCE [LARGE SCALE GENOMIC DNA]</scope>
    <source>
        <strain evidence="7 8">JCM 10696</strain>
    </source>
</reference>
<dbReference type="PANTHER" id="PTHR30055:SF234">
    <property type="entry name" value="HTH-TYPE TRANSCRIPTIONAL REGULATOR BETI"/>
    <property type="match status" value="1"/>
</dbReference>
<dbReference type="Gene3D" id="1.10.357.10">
    <property type="entry name" value="Tetracycline Repressor, domain 2"/>
    <property type="match status" value="1"/>
</dbReference>
<name>A0ABN1R1J6_9ACTN</name>
<protein>
    <submittedName>
        <fullName evidence="7">TetR/AcrR family transcriptional regulator</fullName>
    </submittedName>
</protein>
<dbReference type="PROSITE" id="PS01081">
    <property type="entry name" value="HTH_TETR_1"/>
    <property type="match status" value="1"/>
</dbReference>
<evidence type="ECO:0000256" key="4">
    <source>
        <dbReference type="PROSITE-ProRule" id="PRU00335"/>
    </source>
</evidence>
<gene>
    <name evidence="7" type="ORF">GCM10009550_29230</name>
</gene>
<feature type="compositionally biased region" description="Basic and acidic residues" evidence="5">
    <location>
        <begin position="10"/>
        <end position="20"/>
    </location>
</feature>
<dbReference type="InterPro" id="IPR001647">
    <property type="entry name" value="HTH_TetR"/>
</dbReference>
<keyword evidence="1" id="KW-0805">Transcription regulation</keyword>
<evidence type="ECO:0000256" key="1">
    <source>
        <dbReference type="ARBA" id="ARBA00023015"/>
    </source>
</evidence>
<keyword evidence="3" id="KW-0804">Transcription</keyword>
<dbReference type="SUPFAM" id="SSF46689">
    <property type="entry name" value="Homeodomain-like"/>
    <property type="match status" value="1"/>
</dbReference>
<sequence>MEPPVASRTPGEDRPLRKDAERNRRRILAAARELFAAHGLDVTLDDVARHAGVGVGTVYRRFPGKEDLVEALFAEEIDLLVARAEQALEEADPWRSFVDFLVDGTEHMACDQGLREVMLSDAYAHDRLGRIRDRLVPLTEAIVHRAQEAGVLRADFSPTDIPLLHGMIGSVGLLAQSARPEVWRRYLTLVLDGLRPRPGLTPLPEPALTFAELEQITGIGGEPPR</sequence>
<organism evidence="7 8">
    <name type="scientific">Actinocorallia libanotica</name>
    <dbReference type="NCBI Taxonomy" id="46162"/>
    <lineage>
        <taxon>Bacteria</taxon>
        <taxon>Bacillati</taxon>
        <taxon>Actinomycetota</taxon>
        <taxon>Actinomycetes</taxon>
        <taxon>Streptosporangiales</taxon>
        <taxon>Thermomonosporaceae</taxon>
        <taxon>Actinocorallia</taxon>
    </lineage>
</organism>
<dbReference type="InterPro" id="IPR049445">
    <property type="entry name" value="TetR_SbtR-like_C"/>
</dbReference>
<dbReference type="PRINTS" id="PR00455">
    <property type="entry name" value="HTHTETR"/>
</dbReference>
<evidence type="ECO:0000259" key="6">
    <source>
        <dbReference type="PROSITE" id="PS50977"/>
    </source>
</evidence>
<feature type="DNA-binding region" description="H-T-H motif" evidence="4">
    <location>
        <begin position="43"/>
        <end position="62"/>
    </location>
</feature>
<dbReference type="Pfam" id="PF00440">
    <property type="entry name" value="TetR_N"/>
    <property type="match status" value="1"/>
</dbReference>
<comment type="caution">
    <text evidence="7">The sequence shown here is derived from an EMBL/GenBank/DDBJ whole genome shotgun (WGS) entry which is preliminary data.</text>
</comment>
<dbReference type="InterPro" id="IPR009057">
    <property type="entry name" value="Homeodomain-like_sf"/>
</dbReference>
<evidence type="ECO:0000256" key="3">
    <source>
        <dbReference type="ARBA" id="ARBA00023163"/>
    </source>
</evidence>
<feature type="domain" description="HTH tetR-type" evidence="6">
    <location>
        <begin position="21"/>
        <end position="80"/>
    </location>
</feature>
<evidence type="ECO:0000313" key="8">
    <source>
        <dbReference type="Proteomes" id="UP001500665"/>
    </source>
</evidence>
<dbReference type="RefSeq" id="WP_344240913.1">
    <property type="nucleotide sequence ID" value="NZ_BAAAHH010000010.1"/>
</dbReference>
<dbReference type="EMBL" id="BAAAHH010000010">
    <property type="protein sequence ID" value="GAA0950580.1"/>
    <property type="molecule type" value="Genomic_DNA"/>
</dbReference>
<accession>A0ABN1R1J6</accession>
<dbReference type="InterPro" id="IPR050109">
    <property type="entry name" value="HTH-type_TetR-like_transc_reg"/>
</dbReference>
<dbReference type="Proteomes" id="UP001500665">
    <property type="component" value="Unassembled WGS sequence"/>
</dbReference>
<evidence type="ECO:0000313" key="7">
    <source>
        <dbReference type="EMBL" id="GAA0950580.1"/>
    </source>
</evidence>
<dbReference type="InterPro" id="IPR036271">
    <property type="entry name" value="Tet_transcr_reg_TetR-rel_C_sf"/>
</dbReference>
<dbReference type="InterPro" id="IPR023772">
    <property type="entry name" value="DNA-bd_HTH_TetR-type_CS"/>
</dbReference>
<evidence type="ECO:0000256" key="2">
    <source>
        <dbReference type="ARBA" id="ARBA00023125"/>
    </source>
</evidence>
<keyword evidence="2 4" id="KW-0238">DNA-binding</keyword>
<keyword evidence="8" id="KW-1185">Reference proteome</keyword>